<keyword evidence="2" id="KW-0328">Glycosyltransferase</keyword>
<dbReference type="EMBL" id="CM007647">
    <property type="protein sequence ID" value="ONM02350.1"/>
    <property type="molecule type" value="Genomic_DNA"/>
</dbReference>
<keyword evidence="4" id="KW-0472">Membrane</keyword>
<dbReference type="PANTHER" id="PTHR45719">
    <property type="entry name" value="GLYCOSYLTRANSFERASE"/>
    <property type="match status" value="1"/>
</dbReference>
<protein>
    <submittedName>
        <fullName evidence="6">Beta-glucuronosyltransferase GlcAT14B</fullName>
    </submittedName>
</protein>
<accession>A0A1D6KH01</accession>
<keyword evidence="5" id="KW-0325">Glycoprotein</keyword>
<keyword evidence="3 6" id="KW-0808">Transferase</keyword>
<evidence type="ECO:0000256" key="4">
    <source>
        <dbReference type="ARBA" id="ARBA00023136"/>
    </source>
</evidence>
<dbReference type="Pfam" id="PF02485">
    <property type="entry name" value="Branch"/>
    <property type="match status" value="1"/>
</dbReference>
<evidence type="ECO:0000256" key="5">
    <source>
        <dbReference type="ARBA" id="ARBA00023180"/>
    </source>
</evidence>
<comment type="subcellular location">
    <subcellularLocation>
        <location evidence="1">Membrane</location>
        <topology evidence="1">Single-pass type II membrane protein</topology>
    </subcellularLocation>
</comment>
<name>A0A1D6KH01_MAIZE</name>
<dbReference type="AlphaFoldDB" id="A0A1D6KH01"/>
<evidence type="ECO:0000256" key="1">
    <source>
        <dbReference type="ARBA" id="ARBA00004606"/>
    </source>
</evidence>
<reference evidence="6" key="1">
    <citation type="submission" date="2015-12" db="EMBL/GenBank/DDBJ databases">
        <title>Update maize B73 reference genome by single molecule sequencing technologies.</title>
        <authorList>
            <consortium name="Maize Genome Sequencing Project"/>
            <person name="Ware D."/>
        </authorList>
    </citation>
    <scope>NUCLEOTIDE SEQUENCE [LARGE SCALE GENOMIC DNA]</scope>
    <source>
        <tissue evidence="6">Seedling</tissue>
    </source>
</reference>
<gene>
    <name evidence="6" type="ORF">ZEAMMB73_Zm00001d031223</name>
</gene>
<dbReference type="InterPro" id="IPR044610">
    <property type="entry name" value="GLCAT14A/B/C"/>
</dbReference>
<evidence type="ECO:0000256" key="2">
    <source>
        <dbReference type="ARBA" id="ARBA00022676"/>
    </source>
</evidence>
<sequence length="209" mass="22186">MKPIAHSLHAAVDRRWLLPLAVGSALSLLLLVALTTFPSPSAPSSSSALFVEHKLAPSPPSPAASLPRIAFLISGSAGDASALRRVLLALYHPRNRYILHLDAEAPDSDRSNLAADLASHPAIAAAANVRVVDRANLVTYRGPTMVRWDAGERERPLLGGRRHRACCAWPWSRAAAAAGHVVAVGGEVPPKAVQVNLCFYVAVVLPHPH</sequence>
<dbReference type="GO" id="GO:0016020">
    <property type="term" value="C:membrane"/>
    <property type="evidence" value="ECO:0007669"/>
    <property type="project" value="UniProtKB-SubCell"/>
</dbReference>
<dbReference type="GO" id="GO:0015020">
    <property type="term" value="F:glucuronosyltransferase activity"/>
    <property type="evidence" value="ECO:0007669"/>
    <property type="project" value="InterPro"/>
</dbReference>
<organism evidence="6">
    <name type="scientific">Zea mays</name>
    <name type="common">Maize</name>
    <dbReference type="NCBI Taxonomy" id="4577"/>
    <lineage>
        <taxon>Eukaryota</taxon>
        <taxon>Viridiplantae</taxon>
        <taxon>Streptophyta</taxon>
        <taxon>Embryophyta</taxon>
        <taxon>Tracheophyta</taxon>
        <taxon>Spermatophyta</taxon>
        <taxon>Magnoliopsida</taxon>
        <taxon>Liliopsida</taxon>
        <taxon>Poales</taxon>
        <taxon>Poaceae</taxon>
        <taxon>PACMAD clade</taxon>
        <taxon>Panicoideae</taxon>
        <taxon>Andropogonodae</taxon>
        <taxon>Andropogoneae</taxon>
        <taxon>Tripsacinae</taxon>
        <taxon>Zea</taxon>
    </lineage>
</organism>
<dbReference type="ExpressionAtlas" id="A0A1D6KH01">
    <property type="expression patterns" value="baseline and differential"/>
</dbReference>
<proteinExistence type="predicted"/>
<evidence type="ECO:0000313" key="6">
    <source>
        <dbReference type="EMBL" id="ONM02350.1"/>
    </source>
</evidence>
<dbReference type="InterPro" id="IPR003406">
    <property type="entry name" value="Glyco_trans_14"/>
</dbReference>
<dbReference type="PANTHER" id="PTHR45719:SF3">
    <property type="entry name" value="BETA-GLUCURONOSYLTRANSFERASE GLCAT14A"/>
    <property type="match status" value="1"/>
</dbReference>
<evidence type="ECO:0000256" key="3">
    <source>
        <dbReference type="ARBA" id="ARBA00022679"/>
    </source>
</evidence>